<organism evidence="2">
    <name type="scientific">Arundo donax</name>
    <name type="common">Giant reed</name>
    <name type="synonym">Donax arundinaceus</name>
    <dbReference type="NCBI Taxonomy" id="35708"/>
    <lineage>
        <taxon>Eukaryota</taxon>
        <taxon>Viridiplantae</taxon>
        <taxon>Streptophyta</taxon>
        <taxon>Embryophyta</taxon>
        <taxon>Tracheophyta</taxon>
        <taxon>Spermatophyta</taxon>
        <taxon>Magnoliopsida</taxon>
        <taxon>Liliopsida</taxon>
        <taxon>Poales</taxon>
        <taxon>Poaceae</taxon>
        <taxon>PACMAD clade</taxon>
        <taxon>Arundinoideae</taxon>
        <taxon>Arundineae</taxon>
        <taxon>Arundo</taxon>
    </lineage>
</organism>
<feature type="compositionally biased region" description="Polar residues" evidence="1">
    <location>
        <begin position="49"/>
        <end position="59"/>
    </location>
</feature>
<name>A0A0A9BZH6_ARUDO</name>
<feature type="region of interest" description="Disordered" evidence="1">
    <location>
        <begin position="25"/>
        <end position="95"/>
    </location>
</feature>
<feature type="compositionally biased region" description="Low complexity" evidence="1">
    <location>
        <begin position="77"/>
        <end position="86"/>
    </location>
</feature>
<accession>A0A0A9BZH6</accession>
<dbReference type="AlphaFoldDB" id="A0A0A9BZH6"/>
<protein>
    <submittedName>
        <fullName evidence="2">Uncharacterized protein</fullName>
    </submittedName>
</protein>
<sequence>MRTVDVAELRHLVRLRDRFWEAVLPYPTSRAPTPPRPRSGRPSCPTRLCSMTSGASSRPSKPRLTASRRSSPPPPANATGATTPPSKTAAGARRR</sequence>
<proteinExistence type="predicted"/>
<evidence type="ECO:0000313" key="2">
    <source>
        <dbReference type="EMBL" id="JAD68716.1"/>
    </source>
</evidence>
<reference evidence="2" key="2">
    <citation type="journal article" date="2015" name="Data Brief">
        <title>Shoot transcriptome of the giant reed, Arundo donax.</title>
        <authorList>
            <person name="Barrero R.A."/>
            <person name="Guerrero F.D."/>
            <person name="Moolhuijzen P."/>
            <person name="Goolsby J.A."/>
            <person name="Tidwell J."/>
            <person name="Bellgard S.E."/>
            <person name="Bellgard M.I."/>
        </authorList>
    </citation>
    <scope>NUCLEOTIDE SEQUENCE</scope>
    <source>
        <tissue evidence="2">Shoot tissue taken approximately 20 cm above the soil surface</tissue>
    </source>
</reference>
<evidence type="ECO:0000256" key="1">
    <source>
        <dbReference type="SAM" id="MobiDB-lite"/>
    </source>
</evidence>
<reference evidence="2" key="1">
    <citation type="submission" date="2014-09" db="EMBL/GenBank/DDBJ databases">
        <authorList>
            <person name="Magalhaes I.L.F."/>
            <person name="Oliveira U."/>
            <person name="Santos F.R."/>
            <person name="Vidigal T.H.D.A."/>
            <person name="Brescovit A.D."/>
            <person name="Santos A.J."/>
        </authorList>
    </citation>
    <scope>NUCLEOTIDE SEQUENCE</scope>
    <source>
        <tissue evidence="2">Shoot tissue taken approximately 20 cm above the soil surface</tissue>
    </source>
</reference>
<dbReference type="EMBL" id="GBRH01229179">
    <property type="protein sequence ID" value="JAD68716.1"/>
    <property type="molecule type" value="Transcribed_RNA"/>
</dbReference>